<protein>
    <submittedName>
        <fullName evidence="2">Uncharacterized protein</fullName>
    </submittedName>
</protein>
<evidence type="ECO:0000313" key="3">
    <source>
        <dbReference type="Proteomes" id="UP000652761"/>
    </source>
</evidence>
<sequence length="634" mass="67959">MPFSPHFPGENLGESSVGLPWLLVDGRAAHVHTCTACASSAVPRAFVPVFWRHVHLISRNPSASGATSNSTPDVGFLTSGVRVLCRRRLLGLLTSGPPGFGANIQTCLLLTSEREGSGVCSRFPQGVFFARGLFKPRYFSGSKNAPHGISVGEEGDGGYPVAPSRWISFLSQLLFPILCCNILSSDGRTIGWTRWTMPRKGRDKSGQGGRSGQGSRAPRRTENDVERTDDPMPCFTLSPVRVEDLDRLEGCVGPCVRGLLEEPSPVEGAVDVGRIDHSGLIYRYRRGAGYPKHFPLDEHLLPFIQNFMPANWGGPAGLLATERAQLERAILAGRDSMMGTCSPHHPSFPLDHEAQAHFPDTALLGLFAPESACRVTKLRLSQGLWEVQGLPKTGATFTGHTLPPSGRDFVQDGYDRSCFLDRILGGGAATHDFRPFCISVAVTSAAVLPTASPPEEGEVARGIAGDADGGYFFHSSEPSLSIPLARRMTGRERRRVPLCLLLDPSFLADGAEIAAEMMESSPPGAVLPPAVGTLHPPEGGDSASLPLGTQAVSGGLLPPSSSEAPLERPFSFPGHGISWPDAIQRSRVHGSEGMLDFYISSARAVMEESSPPSVDVVRDFLERSTVSYHLMGCP</sequence>
<evidence type="ECO:0000256" key="1">
    <source>
        <dbReference type="SAM" id="MobiDB-lite"/>
    </source>
</evidence>
<accession>A0A843WUI3</accession>
<organism evidence="2 3">
    <name type="scientific">Colocasia esculenta</name>
    <name type="common">Wild taro</name>
    <name type="synonym">Arum esculentum</name>
    <dbReference type="NCBI Taxonomy" id="4460"/>
    <lineage>
        <taxon>Eukaryota</taxon>
        <taxon>Viridiplantae</taxon>
        <taxon>Streptophyta</taxon>
        <taxon>Embryophyta</taxon>
        <taxon>Tracheophyta</taxon>
        <taxon>Spermatophyta</taxon>
        <taxon>Magnoliopsida</taxon>
        <taxon>Liliopsida</taxon>
        <taxon>Araceae</taxon>
        <taxon>Aroideae</taxon>
        <taxon>Colocasieae</taxon>
        <taxon>Colocasia</taxon>
    </lineage>
</organism>
<comment type="caution">
    <text evidence="2">The sequence shown here is derived from an EMBL/GenBank/DDBJ whole genome shotgun (WGS) entry which is preliminary data.</text>
</comment>
<dbReference type="Proteomes" id="UP000652761">
    <property type="component" value="Unassembled WGS sequence"/>
</dbReference>
<feature type="compositionally biased region" description="Basic and acidic residues" evidence="1">
    <location>
        <begin position="219"/>
        <end position="230"/>
    </location>
</feature>
<feature type="region of interest" description="Disordered" evidence="1">
    <location>
        <begin position="194"/>
        <end position="232"/>
    </location>
</feature>
<dbReference type="EMBL" id="NMUH01005840">
    <property type="protein sequence ID" value="MQM13819.1"/>
    <property type="molecule type" value="Genomic_DNA"/>
</dbReference>
<name>A0A843WUI3_COLES</name>
<evidence type="ECO:0000313" key="2">
    <source>
        <dbReference type="EMBL" id="MQM13819.1"/>
    </source>
</evidence>
<proteinExistence type="predicted"/>
<reference evidence="2" key="1">
    <citation type="submission" date="2017-07" db="EMBL/GenBank/DDBJ databases">
        <title>Taro Niue Genome Assembly and Annotation.</title>
        <authorList>
            <person name="Atibalentja N."/>
            <person name="Keating K."/>
            <person name="Fields C.J."/>
        </authorList>
    </citation>
    <scope>NUCLEOTIDE SEQUENCE</scope>
    <source>
        <strain evidence="2">Niue_2</strain>
        <tissue evidence="2">Leaf</tissue>
    </source>
</reference>
<dbReference type="AlphaFoldDB" id="A0A843WUI3"/>
<gene>
    <name evidence="2" type="ORF">Taro_046746</name>
</gene>
<keyword evidence="3" id="KW-1185">Reference proteome</keyword>